<feature type="chain" id="PRO_5047307805" evidence="1">
    <location>
        <begin position="22"/>
        <end position="194"/>
    </location>
</feature>
<evidence type="ECO:0000313" key="2">
    <source>
        <dbReference type="EMBL" id="NHR07333.1"/>
    </source>
</evidence>
<dbReference type="RefSeq" id="WP_166453153.1">
    <property type="nucleotide sequence ID" value="NZ_JAAOMA010000033.1"/>
</dbReference>
<dbReference type="PROSITE" id="PS51257">
    <property type="entry name" value="PROKAR_LIPOPROTEIN"/>
    <property type="match status" value="1"/>
</dbReference>
<keyword evidence="3" id="KW-1185">Reference proteome</keyword>
<dbReference type="Proteomes" id="UP001515641">
    <property type="component" value="Unassembled WGS sequence"/>
</dbReference>
<sequence>MAAAWARSCGWLLLLALSGCASPPKTIGVGARVVNTMAGAEIVHASFNGQAIGGSGGEECCISLPAQWRPGMTATIEWVKDPSPGVNPGGRRAPSWNPDGTTPPEWRHWLKEHQANYVRHRLTLPVPAYEDTCGLSLVFLPCDEVYPLIDCRQRQQVFSGLREKTSVEWGQEVARRLGGRMRCDAPAESGKGGW</sequence>
<evidence type="ECO:0000313" key="3">
    <source>
        <dbReference type="Proteomes" id="UP001515641"/>
    </source>
</evidence>
<accession>A0ABX0LDL6</accession>
<reference evidence="2 3" key="1">
    <citation type="submission" date="2020-03" db="EMBL/GenBank/DDBJ databases">
        <title>Draft genome sequence of environmentally isolated cultures.</title>
        <authorList>
            <person name="Wilson H.S."/>
            <person name="De Leon M.E."/>
        </authorList>
    </citation>
    <scope>NUCLEOTIDE SEQUENCE [LARGE SCALE GENOMIC DNA]</scope>
    <source>
        <strain evidence="2 3">HSC-31F16</strain>
    </source>
</reference>
<organism evidence="2 3">
    <name type="scientific">Chromobacterium fluminis</name>
    <dbReference type="NCBI Taxonomy" id="3044269"/>
    <lineage>
        <taxon>Bacteria</taxon>
        <taxon>Pseudomonadati</taxon>
        <taxon>Pseudomonadota</taxon>
        <taxon>Betaproteobacteria</taxon>
        <taxon>Neisseriales</taxon>
        <taxon>Chromobacteriaceae</taxon>
        <taxon>Chromobacterium</taxon>
    </lineage>
</organism>
<evidence type="ECO:0000256" key="1">
    <source>
        <dbReference type="SAM" id="SignalP"/>
    </source>
</evidence>
<proteinExistence type="predicted"/>
<name>A0ABX0LDL6_9NEIS</name>
<gene>
    <name evidence="2" type="ORF">HA052_19270</name>
</gene>
<dbReference type="InterPro" id="IPR021733">
    <property type="entry name" value="DUF3304"/>
</dbReference>
<keyword evidence="1" id="KW-0732">Signal</keyword>
<feature type="signal peptide" evidence="1">
    <location>
        <begin position="1"/>
        <end position="21"/>
    </location>
</feature>
<dbReference type="Pfam" id="PF11745">
    <property type="entry name" value="DUF3304"/>
    <property type="match status" value="1"/>
</dbReference>
<comment type="caution">
    <text evidence="2">The sequence shown here is derived from an EMBL/GenBank/DDBJ whole genome shotgun (WGS) entry which is preliminary data.</text>
</comment>
<dbReference type="EMBL" id="JAAOMA010000033">
    <property type="protein sequence ID" value="NHR07333.1"/>
    <property type="molecule type" value="Genomic_DNA"/>
</dbReference>
<protein>
    <submittedName>
        <fullName evidence="2">DUF3304 domain-containing protein</fullName>
    </submittedName>
</protein>